<dbReference type="GO" id="GO:0035330">
    <property type="term" value="P:regulation of hippo signaling"/>
    <property type="evidence" value="ECO:0007669"/>
    <property type="project" value="TreeGrafter"/>
</dbReference>
<comment type="subcellular location">
    <subcellularLocation>
        <location evidence="1">Cytoplasm</location>
    </subcellularLocation>
</comment>
<dbReference type="GO" id="GO:0043130">
    <property type="term" value="F:ubiquitin binding"/>
    <property type="evidence" value="ECO:0007669"/>
    <property type="project" value="InterPro"/>
</dbReference>
<dbReference type="Pfam" id="PF02845">
    <property type="entry name" value="CUE"/>
    <property type="match status" value="1"/>
</dbReference>
<dbReference type="GO" id="GO:0046621">
    <property type="term" value="P:negative regulation of organ growth"/>
    <property type="evidence" value="ECO:0007669"/>
    <property type="project" value="TreeGrafter"/>
</dbReference>
<name>A0A8J1UD30_OWEFU</name>
<dbReference type="GO" id="GO:0005737">
    <property type="term" value="C:cytoplasm"/>
    <property type="evidence" value="ECO:0007669"/>
    <property type="project" value="UniProtKB-SubCell"/>
</dbReference>
<comment type="caution">
    <text evidence="4">The sequence shown here is derived from an EMBL/GenBank/DDBJ whole genome shotgun (WGS) entry which is preliminary data.</text>
</comment>
<dbReference type="Pfam" id="PF00397">
    <property type="entry name" value="WW"/>
    <property type="match status" value="1"/>
</dbReference>
<keyword evidence="2" id="KW-0963">Cytoplasm</keyword>
<protein>
    <submittedName>
        <fullName evidence="4">Uncharacterized protein</fullName>
    </submittedName>
</protein>
<dbReference type="AlphaFoldDB" id="A0A8J1UD30"/>
<feature type="compositionally biased region" description="Low complexity" evidence="3">
    <location>
        <begin position="282"/>
        <end position="293"/>
    </location>
</feature>
<dbReference type="PROSITE" id="PS51140">
    <property type="entry name" value="CUE"/>
    <property type="match status" value="1"/>
</dbReference>
<dbReference type="GO" id="GO:0006355">
    <property type="term" value="P:regulation of DNA-templated transcription"/>
    <property type="evidence" value="ECO:0007669"/>
    <property type="project" value="TreeGrafter"/>
</dbReference>
<dbReference type="Gene3D" id="2.20.70.10">
    <property type="match status" value="1"/>
</dbReference>
<dbReference type="InterPro" id="IPR036020">
    <property type="entry name" value="WW_dom_sf"/>
</dbReference>
<dbReference type="OrthoDB" id="2020426at2759"/>
<feature type="compositionally biased region" description="Low complexity" evidence="3">
    <location>
        <begin position="307"/>
        <end position="347"/>
    </location>
</feature>
<dbReference type="PANTHER" id="PTHR14791">
    <property type="entry name" value="BOMB/KIRA PROTEINS"/>
    <property type="match status" value="1"/>
</dbReference>
<dbReference type="PROSITE" id="PS01159">
    <property type="entry name" value="WW_DOMAIN_1"/>
    <property type="match status" value="1"/>
</dbReference>
<dbReference type="GO" id="GO:0016477">
    <property type="term" value="P:cell migration"/>
    <property type="evidence" value="ECO:0007669"/>
    <property type="project" value="TreeGrafter"/>
</dbReference>
<feature type="compositionally biased region" description="Basic residues" evidence="3">
    <location>
        <begin position="361"/>
        <end position="372"/>
    </location>
</feature>
<dbReference type="CDD" id="cd14279">
    <property type="entry name" value="CUE"/>
    <property type="match status" value="2"/>
</dbReference>
<organism evidence="4 5">
    <name type="scientific">Owenia fusiformis</name>
    <name type="common">Polychaete worm</name>
    <dbReference type="NCBI Taxonomy" id="6347"/>
    <lineage>
        <taxon>Eukaryota</taxon>
        <taxon>Metazoa</taxon>
        <taxon>Spiralia</taxon>
        <taxon>Lophotrochozoa</taxon>
        <taxon>Annelida</taxon>
        <taxon>Polychaeta</taxon>
        <taxon>Sedentaria</taxon>
        <taxon>Canalipalpata</taxon>
        <taxon>Sabellida</taxon>
        <taxon>Oweniida</taxon>
        <taxon>Oweniidae</taxon>
        <taxon>Owenia</taxon>
    </lineage>
</organism>
<dbReference type="InterPro" id="IPR003892">
    <property type="entry name" value="CUE"/>
</dbReference>
<feature type="region of interest" description="Disordered" evidence="3">
    <location>
        <begin position="402"/>
        <end position="466"/>
    </location>
</feature>
<dbReference type="PANTHER" id="PTHR14791:SF23">
    <property type="entry name" value="WW DOMAIN-CONTAINING PROTEIN"/>
    <property type="match status" value="1"/>
</dbReference>
<evidence type="ECO:0000313" key="4">
    <source>
        <dbReference type="EMBL" id="CAH1785254.1"/>
    </source>
</evidence>
<dbReference type="SMART" id="SM00456">
    <property type="entry name" value="WW"/>
    <property type="match status" value="1"/>
</dbReference>
<dbReference type="CDD" id="cd00201">
    <property type="entry name" value="WW"/>
    <property type="match status" value="1"/>
</dbReference>
<evidence type="ECO:0000256" key="3">
    <source>
        <dbReference type="SAM" id="MobiDB-lite"/>
    </source>
</evidence>
<dbReference type="SUPFAM" id="SSF51045">
    <property type="entry name" value="WW domain"/>
    <property type="match status" value="1"/>
</dbReference>
<accession>A0A8J1UD30</accession>
<dbReference type="EMBL" id="CAIIXF020000006">
    <property type="protein sequence ID" value="CAH1785254.1"/>
    <property type="molecule type" value="Genomic_DNA"/>
</dbReference>
<dbReference type="PROSITE" id="PS50020">
    <property type="entry name" value="WW_DOMAIN_2"/>
    <property type="match status" value="1"/>
</dbReference>
<feature type="region of interest" description="Disordered" evidence="3">
    <location>
        <begin position="207"/>
        <end position="239"/>
    </location>
</feature>
<feature type="region of interest" description="Disordered" evidence="3">
    <location>
        <begin position="275"/>
        <end position="374"/>
    </location>
</feature>
<keyword evidence="5" id="KW-1185">Reference proteome</keyword>
<dbReference type="GO" id="GO:0019900">
    <property type="term" value="F:kinase binding"/>
    <property type="evidence" value="ECO:0007669"/>
    <property type="project" value="TreeGrafter"/>
</dbReference>
<dbReference type="InterPro" id="IPR051105">
    <property type="entry name" value="WWC/KIBRA_Hippo_Reg"/>
</dbReference>
<evidence type="ECO:0000256" key="2">
    <source>
        <dbReference type="ARBA" id="ARBA00022490"/>
    </source>
</evidence>
<evidence type="ECO:0000256" key="1">
    <source>
        <dbReference type="ARBA" id="ARBA00004496"/>
    </source>
</evidence>
<dbReference type="Proteomes" id="UP000749559">
    <property type="component" value="Unassembled WGS sequence"/>
</dbReference>
<dbReference type="InterPro" id="IPR001202">
    <property type="entry name" value="WW_dom"/>
</dbReference>
<reference evidence="4" key="1">
    <citation type="submission" date="2022-03" db="EMBL/GenBank/DDBJ databases">
        <authorList>
            <person name="Martin C."/>
        </authorList>
    </citation>
    <scope>NUCLEOTIDE SEQUENCE</scope>
</reference>
<proteinExistence type="predicted"/>
<feature type="compositionally biased region" description="Basic and acidic residues" evidence="3">
    <location>
        <begin position="426"/>
        <end position="445"/>
    </location>
</feature>
<sequence>MTGNEAYSKMASQDNWWAKPLPPNWEAKYDANTQRHFYIDHTTHKTTWEDPRKEYYEKQKSSGTPLCTACGVKKVQVQGEQCWNCRITNEFQIDRTAGDESESDDGSLGLATVDQEMLQKLKEMFPSVGEPVIAAALEKNANVEGLAIMDLTVQGYTKSVDPKIVERNKAVRRLKALYPSADESLVKDILAGVNNDENKASEKLKKMFEPEPKPSSSNRASPARASPKRSELSQAVKTHLQEKMQQEFSTQAKTVIEMALDACQFDETKTRHLLESMSSPTREVSASSEASSRPLTGDVSLSEVTFSATTPKTSISSSTPGASTSTSNKSKSNKRATSPTKKTNTTKAKAKTKTANVHTHVIPKQKSPKKHATTGQYVSALRTHAAGPDGSLVQGHDKSNLLDTYVPQFGPQKAHRHGPDPNLHSGDNEHSASEGPDHKLYHGPDHSLYTGPNPELAKGPGHYNEV</sequence>
<feature type="compositionally biased region" description="Low complexity" evidence="3">
    <location>
        <begin position="214"/>
        <end position="225"/>
    </location>
</feature>
<evidence type="ECO:0000313" key="5">
    <source>
        <dbReference type="Proteomes" id="UP000749559"/>
    </source>
</evidence>
<dbReference type="GO" id="GO:0060090">
    <property type="term" value="F:molecular adaptor activity"/>
    <property type="evidence" value="ECO:0007669"/>
    <property type="project" value="TreeGrafter"/>
</dbReference>
<gene>
    <name evidence="4" type="ORF">OFUS_LOCUS11341</name>
</gene>